<dbReference type="GO" id="GO:0004535">
    <property type="term" value="F:poly(A)-specific ribonuclease activity"/>
    <property type="evidence" value="ECO:0007669"/>
    <property type="project" value="TreeGrafter"/>
</dbReference>
<name>A0A5B0LRU2_PUCGR</name>
<gene>
    <name evidence="1" type="primary">PAN2_1</name>
    <name evidence="1" type="ORF">PGT21_000014</name>
</gene>
<feature type="non-terminal residue" evidence="1">
    <location>
        <position position="1"/>
    </location>
</feature>
<organism evidence="1 2">
    <name type="scientific">Puccinia graminis f. sp. tritici</name>
    <dbReference type="NCBI Taxonomy" id="56615"/>
    <lineage>
        <taxon>Eukaryota</taxon>
        <taxon>Fungi</taxon>
        <taxon>Dikarya</taxon>
        <taxon>Basidiomycota</taxon>
        <taxon>Pucciniomycotina</taxon>
        <taxon>Pucciniomycetes</taxon>
        <taxon>Pucciniales</taxon>
        <taxon>Pucciniaceae</taxon>
        <taxon>Puccinia</taxon>
    </lineage>
</organism>
<dbReference type="GO" id="GO:0031251">
    <property type="term" value="C:PAN complex"/>
    <property type="evidence" value="ECO:0007669"/>
    <property type="project" value="TreeGrafter"/>
</dbReference>
<dbReference type="AlphaFoldDB" id="A0A5B0LRU2"/>
<evidence type="ECO:0000313" key="1">
    <source>
        <dbReference type="EMBL" id="KAA1066846.1"/>
    </source>
</evidence>
<dbReference type="OrthoDB" id="16516at2759"/>
<dbReference type="EMBL" id="VSWC01000191">
    <property type="protein sequence ID" value="KAA1066846.1"/>
    <property type="molecule type" value="Genomic_DNA"/>
</dbReference>
<dbReference type="InterPro" id="IPR050785">
    <property type="entry name" value="PAN2-PAN3_catalytic_subunit"/>
</dbReference>
<proteinExistence type="predicted"/>
<dbReference type="PANTHER" id="PTHR15728:SF0">
    <property type="entry name" value="PAN2-PAN3 DEADENYLATION COMPLEX CATALYTIC SUBUNIT PAN2"/>
    <property type="match status" value="1"/>
</dbReference>
<dbReference type="Proteomes" id="UP000324748">
    <property type="component" value="Unassembled WGS sequence"/>
</dbReference>
<protein>
    <submittedName>
        <fullName evidence="1">Poly(A)-specific ribonuclease</fullName>
    </submittedName>
</protein>
<dbReference type="GO" id="GO:0000289">
    <property type="term" value="P:nuclear-transcribed mRNA poly(A) tail shortening"/>
    <property type="evidence" value="ECO:0007669"/>
    <property type="project" value="TreeGrafter"/>
</dbReference>
<sequence length="66" mass="7951">IHVPPSQIIDTVDLYYIASRQRKLSLRLLSYLILRHDIQNAGNFMIRSKTHGQHYSYMILYRQFEQ</sequence>
<comment type="caution">
    <text evidence="1">The sequence shown here is derived from an EMBL/GenBank/DDBJ whole genome shotgun (WGS) entry which is preliminary data.</text>
</comment>
<dbReference type="PANTHER" id="PTHR15728">
    <property type="entry name" value="DEADENYLATION COMPLEX CATALYTIC SUBUNIT PAN2"/>
    <property type="match status" value="1"/>
</dbReference>
<keyword evidence="2" id="KW-1185">Reference proteome</keyword>
<reference evidence="1 2" key="1">
    <citation type="submission" date="2019-05" db="EMBL/GenBank/DDBJ databases">
        <title>Emergence of the Ug99 lineage of the wheat stem rust pathogen through somatic hybridization.</title>
        <authorList>
            <person name="Li F."/>
            <person name="Upadhyaya N.M."/>
            <person name="Sperschneider J."/>
            <person name="Matny O."/>
            <person name="Nguyen-Phuc H."/>
            <person name="Mago R."/>
            <person name="Raley C."/>
            <person name="Miller M.E."/>
            <person name="Silverstein K.A.T."/>
            <person name="Henningsen E."/>
            <person name="Hirsch C.D."/>
            <person name="Visser B."/>
            <person name="Pretorius Z.A."/>
            <person name="Steffenson B.J."/>
            <person name="Schwessinger B."/>
            <person name="Dodds P.N."/>
            <person name="Figueroa M."/>
        </authorList>
    </citation>
    <scope>NUCLEOTIDE SEQUENCE [LARGE SCALE GENOMIC DNA]</scope>
    <source>
        <strain evidence="1">21-0</strain>
    </source>
</reference>
<accession>A0A5B0LRU2</accession>
<dbReference type="GO" id="GO:0000932">
    <property type="term" value="C:P-body"/>
    <property type="evidence" value="ECO:0007669"/>
    <property type="project" value="TreeGrafter"/>
</dbReference>
<evidence type="ECO:0000313" key="2">
    <source>
        <dbReference type="Proteomes" id="UP000324748"/>
    </source>
</evidence>